<dbReference type="HAMAP" id="MF_00131">
    <property type="entry name" value="Trp_synth_alpha"/>
    <property type="match status" value="1"/>
</dbReference>
<keyword evidence="6" id="KW-0822">Tryptophan biosynthesis</keyword>
<evidence type="ECO:0000256" key="1">
    <source>
        <dbReference type="ARBA" id="ARBA00003365"/>
    </source>
</evidence>
<dbReference type="NCBIfam" id="TIGR00262">
    <property type="entry name" value="trpA"/>
    <property type="match status" value="1"/>
</dbReference>
<keyword evidence="8" id="KW-0456">Lyase</keyword>
<dbReference type="InterPro" id="IPR013785">
    <property type="entry name" value="Aldolase_TIM"/>
</dbReference>
<comment type="function">
    <text evidence="1">The alpha subunit is responsible for the aldol cleavage of indoleglycerol phosphate to indole and glyceraldehyde 3-phosphate.</text>
</comment>
<protein>
    <recommendedName>
        <fullName evidence="4">tryptophan synthase</fullName>
        <ecNumber evidence="4">4.2.1.20</ecNumber>
    </recommendedName>
</protein>
<dbReference type="Pfam" id="PF00290">
    <property type="entry name" value="Trp_syntA"/>
    <property type="match status" value="1"/>
</dbReference>
<sequence>VGYIVSGDPDISSTLDAMHLMVEGGVHVIELGIAFSDPMAEGSSIQRGHERALLSKISLQDTLSLVGTFREKDNKTPIILMGYMNTFEALGSKIFSSTAKENGVDGILIVDMSLEESKGFTEETKKLGIDVIRLVAPTTSKSRIKKICSEASGYIYYISLKGITGANSINVEEVSTKVGVLRKMTTLPVVIGFGIKDGKTASYVKDLSDGIVVGSVLVDIMGGKKDEIEKELSIKIKDLSQALSMS</sequence>
<evidence type="ECO:0000256" key="4">
    <source>
        <dbReference type="ARBA" id="ARBA00012043"/>
    </source>
</evidence>
<evidence type="ECO:0000256" key="7">
    <source>
        <dbReference type="ARBA" id="ARBA00023141"/>
    </source>
</evidence>
<dbReference type="FunFam" id="3.20.20.70:FF:000037">
    <property type="entry name" value="Tryptophan synthase alpha chain"/>
    <property type="match status" value="1"/>
</dbReference>
<dbReference type="PANTHER" id="PTHR43406">
    <property type="entry name" value="TRYPTOPHAN SYNTHASE, ALPHA CHAIN"/>
    <property type="match status" value="1"/>
</dbReference>
<evidence type="ECO:0000256" key="9">
    <source>
        <dbReference type="ARBA" id="ARBA00049047"/>
    </source>
</evidence>
<evidence type="ECO:0000256" key="8">
    <source>
        <dbReference type="ARBA" id="ARBA00023239"/>
    </source>
</evidence>
<dbReference type="InterPro" id="IPR011060">
    <property type="entry name" value="RibuloseP-bd_barrel"/>
</dbReference>
<dbReference type="GO" id="GO:0005829">
    <property type="term" value="C:cytosol"/>
    <property type="evidence" value="ECO:0007669"/>
    <property type="project" value="TreeGrafter"/>
</dbReference>
<comment type="subunit">
    <text evidence="3">Tetramer of two alpha and two beta chains.</text>
</comment>
<feature type="non-terminal residue" evidence="10">
    <location>
        <position position="1"/>
    </location>
</feature>
<dbReference type="EMBL" id="UINC01065241">
    <property type="protein sequence ID" value="SVB94692.1"/>
    <property type="molecule type" value="Genomic_DNA"/>
</dbReference>
<evidence type="ECO:0000256" key="6">
    <source>
        <dbReference type="ARBA" id="ARBA00022822"/>
    </source>
</evidence>
<dbReference type="UniPathway" id="UPA00035">
    <property type="reaction ID" value="UER00044"/>
</dbReference>
<evidence type="ECO:0000256" key="2">
    <source>
        <dbReference type="ARBA" id="ARBA00004733"/>
    </source>
</evidence>
<keyword evidence="5" id="KW-0028">Amino-acid biosynthesis</keyword>
<name>A0A382I5T4_9ZZZZ</name>
<organism evidence="10">
    <name type="scientific">marine metagenome</name>
    <dbReference type="NCBI Taxonomy" id="408172"/>
    <lineage>
        <taxon>unclassified sequences</taxon>
        <taxon>metagenomes</taxon>
        <taxon>ecological metagenomes</taxon>
    </lineage>
</organism>
<dbReference type="Gene3D" id="3.20.20.70">
    <property type="entry name" value="Aldolase class I"/>
    <property type="match status" value="1"/>
</dbReference>
<dbReference type="PANTHER" id="PTHR43406:SF1">
    <property type="entry name" value="TRYPTOPHAN SYNTHASE ALPHA CHAIN, CHLOROPLASTIC"/>
    <property type="match status" value="1"/>
</dbReference>
<gene>
    <name evidence="10" type="ORF">METZ01_LOCUS247546</name>
</gene>
<accession>A0A382I5T4</accession>
<comment type="pathway">
    <text evidence="2">Amino-acid biosynthesis; L-tryptophan biosynthesis; L-tryptophan from chorismate: step 5/5.</text>
</comment>
<dbReference type="SUPFAM" id="SSF51366">
    <property type="entry name" value="Ribulose-phoshate binding barrel"/>
    <property type="match status" value="1"/>
</dbReference>
<dbReference type="CDD" id="cd04724">
    <property type="entry name" value="Tryptophan_synthase_alpha"/>
    <property type="match status" value="1"/>
</dbReference>
<keyword evidence="7" id="KW-0057">Aromatic amino acid biosynthesis</keyword>
<dbReference type="InterPro" id="IPR002028">
    <property type="entry name" value="Trp_synthase_suA"/>
</dbReference>
<dbReference type="GO" id="GO:0004834">
    <property type="term" value="F:tryptophan synthase activity"/>
    <property type="evidence" value="ECO:0007669"/>
    <property type="project" value="UniProtKB-EC"/>
</dbReference>
<evidence type="ECO:0000256" key="5">
    <source>
        <dbReference type="ARBA" id="ARBA00022605"/>
    </source>
</evidence>
<dbReference type="InterPro" id="IPR018204">
    <property type="entry name" value="Trp_synthase_alpha_AS"/>
</dbReference>
<comment type="catalytic activity">
    <reaction evidence="9">
        <text>(1S,2R)-1-C-(indol-3-yl)glycerol 3-phosphate + L-serine = D-glyceraldehyde 3-phosphate + L-tryptophan + H2O</text>
        <dbReference type="Rhea" id="RHEA:10532"/>
        <dbReference type="ChEBI" id="CHEBI:15377"/>
        <dbReference type="ChEBI" id="CHEBI:33384"/>
        <dbReference type="ChEBI" id="CHEBI:57912"/>
        <dbReference type="ChEBI" id="CHEBI:58866"/>
        <dbReference type="ChEBI" id="CHEBI:59776"/>
        <dbReference type="EC" id="4.2.1.20"/>
    </reaction>
</comment>
<evidence type="ECO:0000313" key="10">
    <source>
        <dbReference type="EMBL" id="SVB94692.1"/>
    </source>
</evidence>
<dbReference type="EC" id="4.2.1.20" evidence="4"/>
<dbReference type="AlphaFoldDB" id="A0A382I5T4"/>
<reference evidence="10" key="1">
    <citation type="submission" date="2018-05" db="EMBL/GenBank/DDBJ databases">
        <authorList>
            <person name="Lanie J.A."/>
            <person name="Ng W.-L."/>
            <person name="Kazmierczak K.M."/>
            <person name="Andrzejewski T.M."/>
            <person name="Davidsen T.M."/>
            <person name="Wayne K.J."/>
            <person name="Tettelin H."/>
            <person name="Glass J.I."/>
            <person name="Rusch D."/>
            <person name="Podicherti R."/>
            <person name="Tsui H.-C.T."/>
            <person name="Winkler M.E."/>
        </authorList>
    </citation>
    <scope>NUCLEOTIDE SEQUENCE</scope>
</reference>
<proteinExistence type="inferred from homology"/>
<dbReference type="PROSITE" id="PS00167">
    <property type="entry name" value="TRP_SYNTHASE_ALPHA"/>
    <property type="match status" value="1"/>
</dbReference>
<evidence type="ECO:0000256" key="3">
    <source>
        <dbReference type="ARBA" id="ARBA00011270"/>
    </source>
</evidence>